<keyword evidence="2" id="KW-1185">Reference proteome</keyword>
<organism evidence="1 2">
    <name type="scientific">Lindgomyces ingoldianus</name>
    <dbReference type="NCBI Taxonomy" id="673940"/>
    <lineage>
        <taxon>Eukaryota</taxon>
        <taxon>Fungi</taxon>
        <taxon>Dikarya</taxon>
        <taxon>Ascomycota</taxon>
        <taxon>Pezizomycotina</taxon>
        <taxon>Dothideomycetes</taxon>
        <taxon>Pleosporomycetidae</taxon>
        <taxon>Pleosporales</taxon>
        <taxon>Lindgomycetaceae</taxon>
        <taxon>Lindgomyces</taxon>
    </lineage>
</organism>
<gene>
    <name evidence="1" type="ORF">BDR25DRAFT_350576</name>
</gene>
<comment type="caution">
    <text evidence="1">The sequence shown here is derived from an EMBL/GenBank/DDBJ whole genome shotgun (WGS) entry which is preliminary data.</text>
</comment>
<reference evidence="1" key="1">
    <citation type="journal article" date="2020" name="Stud. Mycol.">
        <title>101 Dothideomycetes genomes: a test case for predicting lifestyles and emergence of pathogens.</title>
        <authorList>
            <person name="Haridas S."/>
            <person name="Albert R."/>
            <person name="Binder M."/>
            <person name="Bloem J."/>
            <person name="Labutti K."/>
            <person name="Salamov A."/>
            <person name="Andreopoulos B."/>
            <person name="Baker S."/>
            <person name="Barry K."/>
            <person name="Bills G."/>
            <person name="Bluhm B."/>
            <person name="Cannon C."/>
            <person name="Castanera R."/>
            <person name="Culley D."/>
            <person name="Daum C."/>
            <person name="Ezra D."/>
            <person name="Gonzalez J."/>
            <person name="Henrissat B."/>
            <person name="Kuo A."/>
            <person name="Liang C."/>
            <person name="Lipzen A."/>
            <person name="Lutzoni F."/>
            <person name="Magnuson J."/>
            <person name="Mondo S."/>
            <person name="Nolan M."/>
            <person name="Ohm R."/>
            <person name="Pangilinan J."/>
            <person name="Park H.-J."/>
            <person name="Ramirez L."/>
            <person name="Alfaro M."/>
            <person name="Sun H."/>
            <person name="Tritt A."/>
            <person name="Yoshinaga Y."/>
            <person name="Zwiers L.-H."/>
            <person name="Turgeon B."/>
            <person name="Goodwin S."/>
            <person name="Spatafora J."/>
            <person name="Crous P."/>
            <person name="Grigoriev I."/>
        </authorList>
    </citation>
    <scope>NUCLEOTIDE SEQUENCE</scope>
    <source>
        <strain evidence="1">ATCC 200398</strain>
    </source>
</reference>
<proteinExistence type="predicted"/>
<name>A0ACB6R9G7_9PLEO</name>
<dbReference type="Proteomes" id="UP000799755">
    <property type="component" value="Unassembled WGS sequence"/>
</dbReference>
<sequence length="313" mass="34662">MPRITILLHSLTWGLDGFVVFPREDPRSVPRGRSCSLNLQLTWDPAVRHSKPAPNKHKLCVKPAILQVPVILVASSARAGVFEGKAAKAKCNKPQKRNNTVDEKKKVLDGREEMKSNNMQKTDRAKECWGSNEQLVSGRSGFEDGGQHSAGSDDPKQHVKPQIAAITAMIYWPGAGGVTGIRVGCLITEAYLWRAPSESPSQRQTEHRNASRDNSLSAVFALITDLFTVSQVVERGTVASSSHQTPNGVCGQLGIAKELTPHPSRAARLKRNRNALFGRCFPCFEHATYTLLDCDWEPMSYHHFSHFSLSLWK</sequence>
<evidence type="ECO:0000313" key="1">
    <source>
        <dbReference type="EMBL" id="KAF2475167.1"/>
    </source>
</evidence>
<evidence type="ECO:0000313" key="2">
    <source>
        <dbReference type="Proteomes" id="UP000799755"/>
    </source>
</evidence>
<dbReference type="EMBL" id="MU003496">
    <property type="protein sequence ID" value="KAF2475167.1"/>
    <property type="molecule type" value="Genomic_DNA"/>
</dbReference>
<accession>A0ACB6R9G7</accession>
<protein>
    <submittedName>
        <fullName evidence="1">Uncharacterized protein</fullName>
    </submittedName>
</protein>